<dbReference type="EMBL" id="CBTN010000036">
    <property type="protein sequence ID" value="CDH56301.1"/>
    <property type="molecule type" value="Genomic_DNA"/>
</dbReference>
<dbReference type="InterPro" id="IPR011598">
    <property type="entry name" value="bHLH_dom"/>
</dbReference>
<feature type="compositionally biased region" description="Acidic residues" evidence="3">
    <location>
        <begin position="79"/>
        <end position="91"/>
    </location>
</feature>
<feature type="compositionally biased region" description="Basic and acidic residues" evidence="3">
    <location>
        <begin position="8"/>
        <end position="21"/>
    </location>
</feature>
<protein>
    <submittedName>
        <fullName evidence="5">Centromere-binding protein 1-like protein</fullName>
    </submittedName>
</protein>
<sequence length="274" mass="30359">MNSPKSKQSKEHVSKKQEPQKESTAAPPASPQPAMTTKKNDATSTFNGDASSKQATRRTKASPSSQCALQPQDDNNKEEVDEIQEDLEEESQQVPSPASSSKENSNNNNNRSSTTPANTASEEAPTSQQATNDTNGGGAAPAADKPAVGSAEWHRIRRENHKQVERRRRETINEGINEIARMVPGCEKNKGQILHRAALYIQQLKESESTTLEKWTLEKLLTDQAMNELNRQVDGLKSELEQARQEIDHLKRQLGEKGSTPPSKRARLTKEEKE</sequence>
<feature type="domain" description="BHLH" evidence="4">
    <location>
        <begin position="156"/>
        <end position="204"/>
    </location>
</feature>
<feature type="region of interest" description="Disordered" evidence="3">
    <location>
        <begin position="1"/>
        <end position="169"/>
    </location>
</feature>
<feature type="compositionally biased region" description="Polar residues" evidence="3">
    <location>
        <begin position="124"/>
        <end position="134"/>
    </location>
</feature>
<keyword evidence="2" id="KW-0539">Nucleus</keyword>
<organism evidence="5 6">
    <name type="scientific">Lichtheimia corymbifera JMRC:FSU:9682</name>
    <dbReference type="NCBI Taxonomy" id="1263082"/>
    <lineage>
        <taxon>Eukaryota</taxon>
        <taxon>Fungi</taxon>
        <taxon>Fungi incertae sedis</taxon>
        <taxon>Mucoromycota</taxon>
        <taxon>Mucoromycotina</taxon>
        <taxon>Mucoromycetes</taxon>
        <taxon>Mucorales</taxon>
        <taxon>Lichtheimiaceae</taxon>
        <taxon>Lichtheimia</taxon>
    </lineage>
</organism>
<gene>
    <name evidence="5" type="ORF">LCOR_07366.1</name>
</gene>
<evidence type="ECO:0000256" key="1">
    <source>
        <dbReference type="ARBA" id="ARBA00023125"/>
    </source>
</evidence>
<dbReference type="GO" id="GO:0003677">
    <property type="term" value="F:DNA binding"/>
    <property type="evidence" value="ECO:0007669"/>
    <property type="project" value="UniProtKB-KW"/>
</dbReference>
<comment type="caution">
    <text evidence="5">The sequence shown here is derived from an EMBL/GenBank/DDBJ whole genome shotgun (WGS) entry which is preliminary data.</text>
</comment>
<dbReference type="Proteomes" id="UP000027586">
    <property type="component" value="Unassembled WGS sequence"/>
</dbReference>
<dbReference type="PANTHER" id="PTHR47787:SF1">
    <property type="entry name" value="CENTROMERE-BINDING PROTEIN 1"/>
    <property type="match status" value="1"/>
</dbReference>
<dbReference type="SMART" id="SM00353">
    <property type="entry name" value="HLH"/>
    <property type="match status" value="1"/>
</dbReference>
<dbReference type="PANTHER" id="PTHR47787">
    <property type="entry name" value="CENTROMERE-BINDING PROTEIN 1"/>
    <property type="match status" value="1"/>
</dbReference>
<evidence type="ECO:0000259" key="4">
    <source>
        <dbReference type="PROSITE" id="PS50888"/>
    </source>
</evidence>
<dbReference type="GO" id="GO:0046983">
    <property type="term" value="F:protein dimerization activity"/>
    <property type="evidence" value="ECO:0007669"/>
    <property type="project" value="InterPro"/>
</dbReference>
<name>A0A068S4X3_9FUNG</name>
<dbReference type="GO" id="GO:0005634">
    <property type="term" value="C:nucleus"/>
    <property type="evidence" value="ECO:0007669"/>
    <property type="project" value="TreeGrafter"/>
</dbReference>
<feature type="compositionally biased region" description="Polar residues" evidence="3">
    <location>
        <begin position="61"/>
        <end position="73"/>
    </location>
</feature>
<evidence type="ECO:0000313" key="6">
    <source>
        <dbReference type="Proteomes" id="UP000027586"/>
    </source>
</evidence>
<evidence type="ECO:0000313" key="5">
    <source>
        <dbReference type="EMBL" id="CDH56301.1"/>
    </source>
</evidence>
<feature type="region of interest" description="Disordered" evidence="3">
    <location>
        <begin position="250"/>
        <end position="274"/>
    </location>
</feature>
<dbReference type="InterPro" id="IPR036638">
    <property type="entry name" value="HLH_DNA-bd_sf"/>
</dbReference>
<dbReference type="OrthoDB" id="71302at2759"/>
<reference evidence="5" key="1">
    <citation type="submission" date="2013-08" db="EMBL/GenBank/DDBJ databases">
        <title>Gene expansion shapes genome architecture in the human pathogen Lichtheimia corymbifera: an evolutionary genomics analysis in the ancient terrestrial Mucorales (Mucoromycotina).</title>
        <authorList>
            <person name="Schwartze V.U."/>
            <person name="Winter S."/>
            <person name="Shelest E."/>
            <person name="Marcet-Houben M."/>
            <person name="Horn F."/>
            <person name="Wehner S."/>
            <person name="Hoffmann K."/>
            <person name="Riege K."/>
            <person name="Sammeth M."/>
            <person name="Nowrousian M."/>
            <person name="Valiante V."/>
            <person name="Linde J."/>
            <person name="Jacobsen I.D."/>
            <person name="Marz M."/>
            <person name="Brakhage A.A."/>
            <person name="Gabaldon T."/>
            <person name="Bocker S."/>
            <person name="Voigt K."/>
        </authorList>
    </citation>
    <scope>NUCLEOTIDE SEQUENCE [LARGE SCALE GENOMIC DNA]</scope>
    <source>
        <strain evidence="5">FSU 9682</strain>
    </source>
</reference>
<dbReference type="PROSITE" id="PS50888">
    <property type="entry name" value="BHLH"/>
    <property type="match status" value="1"/>
</dbReference>
<dbReference type="AlphaFoldDB" id="A0A068S4X3"/>
<dbReference type="STRING" id="1263082.A0A068S4X3"/>
<feature type="compositionally biased region" description="Polar residues" evidence="3">
    <location>
        <begin position="42"/>
        <end position="54"/>
    </location>
</feature>
<keyword evidence="6" id="KW-1185">Reference proteome</keyword>
<dbReference type="VEuPathDB" id="FungiDB:LCOR_07366.1"/>
<keyword evidence="1" id="KW-0238">DNA-binding</keyword>
<dbReference type="SUPFAM" id="SSF47459">
    <property type="entry name" value="HLH, helix-loop-helix DNA-binding domain"/>
    <property type="match status" value="1"/>
</dbReference>
<dbReference type="CDD" id="cd11398">
    <property type="entry name" value="bHLHzip_scCBP1"/>
    <property type="match status" value="1"/>
</dbReference>
<dbReference type="Pfam" id="PF00010">
    <property type="entry name" value="HLH"/>
    <property type="match status" value="1"/>
</dbReference>
<feature type="compositionally biased region" description="Low complexity" evidence="3">
    <location>
        <begin position="92"/>
        <end position="121"/>
    </location>
</feature>
<feature type="compositionally biased region" description="Low complexity" evidence="3">
    <location>
        <begin position="140"/>
        <end position="151"/>
    </location>
</feature>
<proteinExistence type="predicted"/>
<dbReference type="Gene3D" id="4.10.280.10">
    <property type="entry name" value="Helix-loop-helix DNA-binding domain"/>
    <property type="match status" value="1"/>
</dbReference>
<dbReference type="InterPro" id="IPR047206">
    <property type="entry name" value="bHLHzip_scCBP1-like"/>
</dbReference>
<accession>A0A068S4X3</accession>
<evidence type="ECO:0000256" key="2">
    <source>
        <dbReference type="ARBA" id="ARBA00023242"/>
    </source>
</evidence>
<dbReference type="GO" id="GO:0003700">
    <property type="term" value="F:DNA-binding transcription factor activity"/>
    <property type="evidence" value="ECO:0007669"/>
    <property type="project" value="InterPro"/>
</dbReference>
<evidence type="ECO:0000256" key="3">
    <source>
        <dbReference type="SAM" id="MobiDB-lite"/>
    </source>
</evidence>